<keyword evidence="10" id="KW-1185">Reference proteome</keyword>
<dbReference type="GO" id="GO:0005049">
    <property type="term" value="F:nuclear export signal receptor activity"/>
    <property type="evidence" value="ECO:0007669"/>
    <property type="project" value="InterPro"/>
</dbReference>
<evidence type="ECO:0000313" key="10">
    <source>
        <dbReference type="Proteomes" id="UP001186944"/>
    </source>
</evidence>
<evidence type="ECO:0000256" key="5">
    <source>
        <dbReference type="ARBA" id="ARBA00022490"/>
    </source>
</evidence>
<dbReference type="GO" id="GO:0031267">
    <property type="term" value="F:small GTPase binding"/>
    <property type="evidence" value="ECO:0007669"/>
    <property type="project" value="InterPro"/>
</dbReference>
<evidence type="ECO:0000259" key="8">
    <source>
        <dbReference type="SMART" id="SM00913"/>
    </source>
</evidence>
<keyword evidence="5" id="KW-0963">Cytoplasm</keyword>
<accession>A0AA89BWD7</accession>
<evidence type="ECO:0000256" key="4">
    <source>
        <dbReference type="ARBA" id="ARBA00022448"/>
    </source>
</evidence>
<dbReference type="InterPro" id="IPR011989">
    <property type="entry name" value="ARM-like"/>
</dbReference>
<evidence type="ECO:0000256" key="7">
    <source>
        <dbReference type="ARBA" id="ARBA00023242"/>
    </source>
</evidence>
<reference evidence="9" key="1">
    <citation type="submission" date="2019-08" db="EMBL/GenBank/DDBJ databases">
        <title>The improved chromosome-level genome for the pearl oyster Pinctada fucata martensii using PacBio sequencing and Hi-C.</title>
        <authorList>
            <person name="Zheng Z."/>
        </authorList>
    </citation>
    <scope>NUCLEOTIDE SEQUENCE</scope>
    <source>
        <strain evidence="9">ZZ-2019</strain>
        <tissue evidence="9">Adductor muscle</tissue>
    </source>
</reference>
<dbReference type="GO" id="GO:0005634">
    <property type="term" value="C:nucleus"/>
    <property type="evidence" value="ECO:0007669"/>
    <property type="project" value="UniProtKB-SubCell"/>
</dbReference>
<keyword evidence="6" id="KW-0653">Protein transport</keyword>
<protein>
    <recommendedName>
        <fullName evidence="8">Importin N-terminal domain-containing protein</fullName>
    </recommendedName>
</protein>
<dbReference type="SUPFAM" id="SSF48371">
    <property type="entry name" value="ARM repeat"/>
    <property type="match status" value="1"/>
</dbReference>
<keyword evidence="7" id="KW-0539">Nucleus</keyword>
<organism evidence="9 10">
    <name type="scientific">Pinctada imbricata</name>
    <name type="common">Atlantic pearl-oyster</name>
    <name type="synonym">Pinctada martensii</name>
    <dbReference type="NCBI Taxonomy" id="66713"/>
    <lineage>
        <taxon>Eukaryota</taxon>
        <taxon>Metazoa</taxon>
        <taxon>Spiralia</taxon>
        <taxon>Lophotrochozoa</taxon>
        <taxon>Mollusca</taxon>
        <taxon>Bivalvia</taxon>
        <taxon>Autobranchia</taxon>
        <taxon>Pteriomorphia</taxon>
        <taxon>Pterioida</taxon>
        <taxon>Pterioidea</taxon>
        <taxon>Pteriidae</taxon>
        <taxon>Pinctada</taxon>
    </lineage>
</organism>
<dbReference type="InterPro" id="IPR040016">
    <property type="entry name" value="XPO6"/>
</dbReference>
<dbReference type="PANTHER" id="PTHR21452:SF4">
    <property type="entry name" value="EXPORTIN-6"/>
    <property type="match status" value="1"/>
</dbReference>
<evidence type="ECO:0000313" key="9">
    <source>
        <dbReference type="EMBL" id="KAK3089908.1"/>
    </source>
</evidence>
<dbReference type="Pfam" id="PF03810">
    <property type="entry name" value="IBN_N"/>
    <property type="match status" value="1"/>
</dbReference>
<dbReference type="EMBL" id="VSWD01000010">
    <property type="protein sequence ID" value="KAK3089908.1"/>
    <property type="molecule type" value="Genomic_DNA"/>
</dbReference>
<comment type="subcellular location">
    <subcellularLocation>
        <location evidence="2">Cytoplasm</location>
    </subcellularLocation>
    <subcellularLocation>
        <location evidence="1">Nucleus</location>
    </subcellularLocation>
</comment>
<dbReference type="InterPro" id="IPR001494">
    <property type="entry name" value="Importin-beta_N"/>
</dbReference>
<comment type="caution">
    <text evidence="9">The sequence shown here is derived from an EMBL/GenBank/DDBJ whole genome shotgun (WGS) entry which is preliminary data.</text>
</comment>
<comment type="similarity">
    <text evidence="3">Belongs to the exportin family.</text>
</comment>
<dbReference type="PANTHER" id="PTHR21452">
    <property type="entry name" value="EXPORTIN-6"/>
    <property type="match status" value="1"/>
</dbReference>
<gene>
    <name evidence="9" type="ORF">FSP39_007563</name>
</gene>
<dbReference type="AlphaFoldDB" id="A0AA89BWD7"/>
<dbReference type="SMART" id="SM00913">
    <property type="entry name" value="IBN_N"/>
    <property type="match status" value="1"/>
</dbReference>
<dbReference type="Proteomes" id="UP001186944">
    <property type="component" value="Unassembled WGS sequence"/>
</dbReference>
<dbReference type="GO" id="GO:0005737">
    <property type="term" value="C:cytoplasm"/>
    <property type="evidence" value="ECO:0007669"/>
    <property type="project" value="UniProtKB-SubCell"/>
</dbReference>
<dbReference type="InterPro" id="IPR016024">
    <property type="entry name" value="ARM-type_fold"/>
</dbReference>
<proteinExistence type="inferred from homology"/>
<dbReference type="GO" id="GO:0006611">
    <property type="term" value="P:protein export from nucleus"/>
    <property type="evidence" value="ECO:0007669"/>
    <property type="project" value="InterPro"/>
</dbReference>
<dbReference type="Gene3D" id="1.25.10.10">
    <property type="entry name" value="Leucine-rich Repeat Variant"/>
    <property type="match status" value="1"/>
</dbReference>
<evidence type="ECO:0000256" key="2">
    <source>
        <dbReference type="ARBA" id="ARBA00004496"/>
    </source>
</evidence>
<keyword evidence="4" id="KW-0813">Transport</keyword>
<feature type="domain" description="Importin N-terminal" evidence="8">
    <location>
        <begin position="17"/>
        <end position="83"/>
    </location>
</feature>
<evidence type="ECO:0000256" key="1">
    <source>
        <dbReference type="ARBA" id="ARBA00004123"/>
    </source>
</evidence>
<name>A0AA89BWD7_PINIB</name>
<dbReference type="InterPro" id="IPR013598">
    <property type="entry name" value="Exportin-1/Importin-b-like"/>
</dbReference>
<evidence type="ECO:0000256" key="6">
    <source>
        <dbReference type="ARBA" id="ARBA00022927"/>
    </source>
</evidence>
<sequence length="1124" mass="129326">MTEFFEGHTSNERKKEIESILQNFSQTRDAWKHCLYYLANTQNEYVMMYCMTETENLINRQWLGFPSQDKLEIRSTLNRFLLEHHDHVPSYIRNKLVKLVVDIGRIDWPHFYPDFFSSILQLSSQSETVILGILLLHTASEELAAPREDLSMARKEELQRLLLTQVPSVLSILNNTLESVLEKHRHLIAATPPPSPTSGRSMRRSSSSALFSTSPLQSDSILSNMFKSPGSKIPLEALPPLDNDSQLLCCHALKCLSQYFSWIPLSTTITPSLLSTIFHFAGFGCEKKKASSTNTSNVGFNTNTSVLGILAMDCINELLAKNCVPREFEDYLLQMFQQTFYLLQKLTRDSSTNATGNRLAEIDESYLEKFTDFLKLFVSIHLRRFESNSKFPVLEFLTLLLKYTFKQPTHEGFYNCLDTWNTFLDYLHSKLHERGSDSLSLKGRYQEGLLSLVSSMMQKLQYRFNQSQLEELDDEVLDDDSETEWQQFLRQSLEVVAKVAEIYTADTFRLLYEPFNEQLEVYLGLEQFILNNAQGRQLTITAENECRKLHCSLRDLSSLIQALGRLAEHFIGEKFLERFADGTMLIERLVHTVVYGSKSRLFDVMSTIQNVLPSDFVEVHAQSIASVKAYSHWLSQYNAESQREVQEKAKFKTLITTLLNSLVPLLSKETPERIVHSIAHLLLSISTTVRPVFLLDITSVQTMFNNASQGVYGELSTEVQLLVYRSLSNSLILPWPNLSDPDQDWTSRSSHHLTFVQKLAQYFLQLKNTAALTENKALQAEAKPVIKRTLQVFEDWIEAVAGEINKSKQICYQSLQEVIQVALALFPVYISQSDVVDSMMSFFLALFQGLRVQMGVPFAEQTIQTFMNFFTQEHLAAGICQESSTGHSVVEKFLKILELIVQEPGSSFKAFLPRIISICMDQIYPIIAQRPSPDIKHVLYHLLHELLMNNWRYFFRGSVLLTLQKQETEMQNPEQFKAILEAYGQSFLQPDLAVFKHNLESLESINSKWKLYHKPIFQNLMLFQFLNVLIQVLVHKSHDLLQEEIVVSVYNMASVDFDRFYAEFLPHFLSQVDRLDSNQKAVLAQNFEMERDLPSFTSGLQRLVNDIRYYRLINSSRPEGSFSF</sequence>
<dbReference type="Pfam" id="PF08389">
    <property type="entry name" value="Xpo1"/>
    <property type="match status" value="1"/>
</dbReference>
<evidence type="ECO:0000256" key="3">
    <source>
        <dbReference type="ARBA" id="ARBA00009466"/>
    </source>
</evidence>